<dbReference type="EMBL" id="JBHTGQ010000034">
    <property type="protein sequence ID" value="MFC7751064.1"/>
    <property type="molecule type" value="Genomic_DNA"/>
</dbReference>
<dbReference type="RefSeq" id="WP_138790782.1">
    <property type="nucleotide sequence ID" value="NZ_JBHTGQ010000034.1"/>
</dbReference>
<organism evidence="4 5">
    <name type="scientific">Paenibacillus thermoaerophilus</name>
    <dbReference type="NCBI Taxonomy" id="1215385"/>
    <lineage>
        <taxon>Bacteria</taxon>
        <taxon>Bacillati</taxon>
        <taxon>Bacillota</taxon>
        <taxon>Bacilli</taxon>
        <taxon>Bacillales</taxon>
        <taxon>Paenibacillaceae</taxon>
        <taxon>Paenibacillus</taxon>
    </lineage>
</organism>
<keyword evidence="3" id="KW-0749">Sporulation</keyword>
<keyword evidence="5" id="KW-1185">Reference proteome</keyword>
<dbReference type="HAMAP" id="MF_00667">
    <property type="entry name" value="SspH"/>
    <property type="match status" value="1"/>
</dbReference>
<dbReference type="InterPro" id="IPR012610">
    <property type="entry name" value="SASP_SspH"/>
</dbReference>
<evidence type="ECO:0000256" key="3">
    <source>
        <dbReference type="ARBA" id="ARBA00022969"/>
    </source>
</evidence>
<evidence type="ECO:0000256" key="2">
    <source>
        <dbReference type="ARBA" id="ARBA00006573"/>
    </source>
</evidence>
<accession>A0ABW2V4J9</accession>
<dbReference type="Proteomes" id="UP001596528">
    <property type="component" value="Unassembled WGS sequence"/>
</dbReference>
<gene>
    <name evidence="4" type="ORF">ACFQWB_14160</name>
</gene>
<evidence type="ECO:0000313" key="4">
    <source>
        <dbReference type="EMBL" id="MFC7751064.1"/>
    </source>
</evidence>
<evidence type="ECO:0000256" key="1">
    <source>
        <dbReference type="ARBA" id="ARBA00004288"/>
    </source>
</evidence>
<proteinExistence type="inferred from homology"/>
<dbReference type="NCBIfam" id="TIGR02861">
    <property type="entry name" value="SASP_H"/>
    <property type="match status" value="1"/>
</dbReference>
<comment type="caution">
    <text evidence="4">The sequence shown here is derived from an EMBL/GenBank/DDBJ whole genome shotgun (WGS) entry which is preliminary data.</text>
</comment>
<name>A0ABW2V4J9_9BACL</name>
<reference evidence="5" key="1">
    <citation type="journal article" date="2019" name="Int. J. Syst. Evol. Microbiol.">
        <title>The Global Catalogue of Microorganisms (GCM) 10K type strain sequencing project: providing services to taxonomists for standard genome sequencing and annotation.</title>
        <authorList>
            <consortium name="The Broad Institute Genomics Platform"/>
            <consortium name="The Broad Institute Genome Sequencing Center for Infectious Disease"/>
            <person name="Wu L."/>
            <person name="Ma J."/>
        </authorList>
    </citation>
    <scope>NUCLEOTIDE SEQUENCE [LARGE SCALE GENOMIC DNA]</scope>
    <source>
        <strain evidence="5">JCM 18657</strain>
    </source>
</reference>
<sequence>MYKQRAIEIANSPVMANVKYQGMPIYIQHVDERNETARIYLLAQPENEMDVPLDSLREE</sequence>
<comment type="subcellular location">
    <subcellularLocation>
        <location evidence="1">Spore core</location>
    </subcellularLocation>
</comment>
<comment type="similarity">
    <text evidence="2">Belongs to the SspH family.</text>
</comment>
<dbReference type="Pfam" id="PF08141">
    <property type="entry name" value="SspH"/>
    <property type="match status" value="1"/>
</dbReference>
<protein>
    <submittedName>
        <fullName evidence="4">H-type small acid-soluble spore protein</fullName>
    </submittedName>
</protein>
<evidence type="ECO:0000313" key="5">
    <source>
        <dbReference type="Proteomes" id="UP001596528"/>
    </source>
</evidence>